<evidence type="ECO:0000313" key="4">
    <source>
        <dbReference type="EMBL" id="CUP45366.1"/>
    </source>
</evidence>
<dbReference type="Gene3D" id="1.10.10.60">
    <property type="entry name" value="Homeodomain-like"/>
    <property type="match status" value="1"/>
</dbReference>
<dbReference type="Pfam" id="PF08448">
    <property type="entry name" value="PAS_4"/>
    <property type="match status" value="1"/>
</dbReference>
<dbReference type="RefSeq" id="WP_055220827.1">
    <property type="nucleotide sequence ID" value="NZ_CAXSRP010000006.1"/>
</dbReference>
<sequence length="160" mass="18499">MQVHSVLESLQQGILICDQHSRIVFFNQVYSDFIGVPLETAKGHKITDYRKSAIAPEVIWSGIPVEGMVRREGTQEYFASVYPIWEEHQIRGSISIVTSLVQFEKRESEAHMTLEERVRRFERQEIQNTLLLYGRDMEGKQKAAKELGISLATLYNKIKE</sequence>
<dbReference type="SUPFAM" id="SSF55785">
    <property type="entry name" value="PYP-like sensor domain (PAS domain)"/>
    <property type="match status" value="1"/>
</dbReference>
<dbReference type="InterPro" id="IPR035965">
    <property type="entry name" value="PAS-like_dom_sf"/>
</dbReference>
<evidence type="ECO:0000313" key="5">
    <source>
        <dbReference type="EMBL" id="MCG4764075.1"/>
    </source>
</evidence>
<dbReference type="InterPro" id="IPR013656">
    <property type="entry name" value="PAS_4"/>
</dbReference>
<evidence type="ECO:0000313" key="3">
    <source>
        <dbReference type="EMBL" id="CUO37119.1"/>
    </source>
</evidence>
<dbReference type="Proteomes" id="UP000095706">
    <property type="component" value="Unassembled WGS sequence"/>
</dbReference>
<name>A0A174SUP4_9FIRM</name>
<organism evidence="4 7">
    <name type="scientific">Fusicatenibacter saccharivorans</name>
    <dbReference type="NCBI Taxonomy" id="1150298"/>
    <lineage>
        <taxon>Bacteria</taxon>
        <taxon>Bacillati</taxon>
        <taxon>Bacillota</taxon>
        <taxon>Clostridia</taxon>
        <taxon>Lachnospirales</taxon>
        <taxon>Lachnospiraceae</taxon>
        <taxon>Fusicatenibacter</taxon>
    </lineage>
</organism>
<protein>
    <submittedName>
        <fullName evidence="5">PAS domain-containing protein</fullName>
    </submittedName>
    <submittedName>
        <fullName evidence="4">Transcriptional regulator containing PAS, AAA-type ATPase, and DNA-binding domains</fullName>
    </submittedName>
</protein>
<reference evidence="6 7" key="1">
    <citation type="submission" date="2015-09" db="EMBL/GenBank/DDBJ databases">
        <authorList>
            <consortium name="Pathogen Informatics"/>
        </authorList>
    </citation>
    <scope>NUCLEOTIDE SEQUENCE [LARGE SCALE GENOMIC DNA]</scope>
    <source>
        <strain evidence="3 6">2789STDY5608849</strain>
        <strain evidence="4 7">2789STDY5834885</strain>
    </source>
</reference>
<dbReference type="InterPro" id="IPR002197">
    <property type="entry name" value="HTH_Fis"/>
</dbReference>
<evidence type="ECO:0000313" key="7">
    <source>
        <dbReference type="Proteomes" id="UP000095709"/>
    </source>
</evidence>
<keyword evidence="4" id="KW-0238">DNA-binding</keyword>
<dbReference type="GO" id="GO:0043565">
    <property type="term" value="F:sequence-specific DNA binding"/>
    <property type="evidence" value="ECO:0007669"/>
    <property type="project" value="InterPro"/>
</dbReference>
<evidence type="ECO:0000259" key="1">
    <source>
        <dbReference type="Pfam" id="PF02954"/>
    </source>
</evidence>
<gene>
    <name evidence="3" type="ORF">ERS852406_01821</name>
    <name evidence="4" type="ORF">ERS852498_02025</name>
    <name evidence="5" type="ORF">L0N21_00850</name>
</gene>
<dbReference type="Proteomes" id="UP001199915">
    <property type="component" value="Unassembled WGS sequence"/>
</dbReference>
<dbReference type="OrthoDB" id="9764280at2"/>
<dbReference type="InterPro" id="IPR009057">
    <property type="entry name" value="Homeodomain-like_sf"/>
</dbReference>
<reference evidence="5" key="2">
    <citation type="submission" date="2022-01" db="EMBL/GenBank/DDBJ databases">
        <title>Collection of gut derived symbiotic bacterial strains cultured from healthy donors.</title>
        <authorList>
            <person name="Lin H."/>
            <person name="Kohout C."/>
            <person name="Waligurski E."/>
            <person name="Pamer E.G."/>
        </authorList>
    </citation>
    <scope>NUCLEOTIDE SEQUENCE</scope>
    <source>
        <strain evidence="5">DFI.5.49</strain>
    </source>
</reference>
<dbReference type="Pfam" id="PF02954">
    <property type="entry name" value="HTH_8"/>
    <property type="match status" value="1"/>
</dbReference>
<feature type="domain" description="DNA binding HTH" evidence="1">
    <location>
        <begin position="119"/>
        <end position="160"/>
    </location>
</feature>
<dbReference type="Gene3D" id="3.30.450.20">
    <property type="entry name" value="PAS domain"/>
    <property type="match status" value="1"/>
</dbReference>
<dbReference type="EMBL" id="CZAL01000010">
    <property type="protein sequence ID" value="CUP45366.1"/>
    <property type="molecule type" value="Genomic_DNA"/>
</dbReference>
<proteinExistence type="predicted"/>
<evidence type="ECO:0000259" key="2">
    <source>
        <dbReference type="Pfam" id="PF08448"/>
    </source>
</evidence>
<dbReference type="AlphaFoldDB" id="A0A174SUP4"/>
<dbReference type="Proteomes" id="UP000095709">
    <property type="component" value="Unassembled WGS sequence"/>
</dbReference>
<dbReference type="EMBL" id="JAKNFS010000001">
    <property type="protein sequence ID" value="MCG4764075.1"/>
    <property type="molecule type" value="Genomic_DNA"/>
</dbReference>
<dbReference type="STRING" id="1150298.ERS852406_01821"/>
<accession>A0A174SUP4</accession>
<feature type="domain" description="PAS fold-4" evidence="2">
    <location>
        <begin position="7"/>
        <end position="49"/>
    </location>
</feature>
<evidence type="ECO:0000313" key="6">
    <source>
        <dbReference type="Proteomes" id="UP000095706"/>
    </source>
</evidence>
<dbReference type="EMBL" id="CYYV01000008">
    <property type="protein sequence ID" value="CUO37119.1"/>
    <property type="molecule type" value="Genomic_DNA"/>
</dbReference>
<dbReference type="SUPFAM" id="SSF46689">
    <property type="entry name" value="Homeodomain-like"/>
    <property type="match status" value="1"/>
</dbReference>